<dbReference type="Proteomes" id="UP000283458">
    <property type="component" value="Unassembled WGS sequence"/>
</dbReference>
<keyword evidence="2" id="KW-1185">Reference proteome</keyword>
<name>A0A418VP88_9PROT</name>
<proteinExistence type="predicted"/>
<organism evidence="1 2">
    <name type="scientific">Azospirillum cavernae</name>
    <dbReference type="NCBI Taxonomy" id="2320860"/>
    <lineage>
        <taxon>Bacteria</taxon>
        <taxon>Pseudomonadati</taxon>
        <taxon>Pseudomonadota</taxon>
        <taxon>Alphaproteobacteria</taxon>
        <taxon>Rhodospirillales</taxon>
        <taxon>Azospirillaceae</taxon>
        <taxon>Azospirillum</taxon>
    </lineage>
</organism>
<comment type="caution">
    <text evidence="1">The sequence shown here is derived from an EMBL/GenBank/DDBJ whole genome shotgun (WGS) entry which is preliminary data.</text>
</comment>
<gene>
    <name evidence="1" type="ORF">D3877_23440</name>
</gene>
<dbReference type="RefSeq" id="WP_119833229.1">
    <property type="nucleotide sequence ID" value="NZ_QYUL01000004.1"/>
</dbReference>
<sequence length="132" mass="13425">MAYNGIGMGVTLLGLDHPEFGYTVYLASGTGKAHVGCALSADTTANTMKPAADGDIVRGVLFTVEDRSQEGILVGAMQTKGGYKLPVKSGATINVGQSVVGAGDGTVKAATTAQPNNFVAEVLTGYVVVVFQ</sequence>
<evidence type="ECO:0000313" key="1">
    <source>
        <dbReference type="EMBL" id="RJF78087.1"/>
    </source>
</evidence>
<protein>
    <recommendedName>
        <fullName evidence="3">DUF2190 domain-containing protein</fullName>
    </recommendedName>
</protein>
<dbReference type="AlphaFoldDB" id="A0A418VP88"/>
<evidence type="ECO:0008006" key="3">
    <source>
        <dbReference type="Google" id="ProtNLM"/>
    </source>
</evidence>
<accession>A0A418VP88</accession>
<reference evidence="1 2" key="1">
    <citation type="submission" date="2018-09" db="EMBL/GenBank/DDBJ databases">
        <authorList>
            <person name="Zhu H."/>
        </authorList>
    </citation>
    <scope>NUCLEOTIDE SEQUENCE [LARGE SCALE GENOMIC DNA]</scope>
    <source>
        <strain evidence="1 2">K2W22B-5</strain>
    </source>
</reference>
<evidence type="ECO:0000313" key="2">
    <source>
        <dbReference type="Proteomes" id="UP000283458"/>
    </source>
</evidence>
<dbReference type="EMBL" id="QYUL01000004">
    <property type="protein sequence ID" value="RJF78087.1"/>
    <property type="molecule type" value="Genomic_DNA"/>
</dbReference>